<dbReference type="InterPro" id="IPR019734">
    <property type="entry name" value="TPR_rpt"/>
</dbReference>
<feature type="repeat" description="TPR" evidence="3">
    <location>
        <begin position="639"/>
        <end position="672"/>
    </location>
</feature>
<dbReference type="GO" id="GO:0016567">
    <property type="term" value="P:protein ubiquitination"/>
    <property type="evidence" value="ECO:0007669"/>
    <property type="project" value="TreeGrafter"/>
</dbReference>
<feature type="region of interest" description="Disordered" evidence="4">
    <location>
        <begin position="195"/>
        <end position="228"/>
    </location>
</feature>
<dbReference type="GO" id="GO:0007091">
    <property type="term" value="P:metaphase/anaphase transition of mitotic cell cycle"/>
    <property type="evidence" value="ECO:0007669"/>
    <property type="project" value="TreeGrafter"/>
</dbReference>
<dbReference type="AlphaFoldDB" id="A0A4U6XFN1"/>
<evidence type="ECO:0000313" key="5">
    <source>
        <dbReference type="EMBL" id="TKW54042.1"/>
    </source>
</evidence>
<dbReference type="GO" id="GO:0051301">
    <property type="term" value="P:cell division"/>
    <property type="evidence" value="ECO:0007669"/>
    <property type="project" value="TreeGrafter"/>
</dbReference>
<dbReference type="Pfam" id="PF12895">
    <property type="entry name" value="ANAPC3"/>
    <property type="match status" value="1"/>
</dbReference>
<protein>
    <submittedName>
        <fullName evidence="5">Protein bimA</fullName>
    </submittedName>
</protein>
<dbReference type="InterPro" id="IPR011990">
    <property type="entry name" value="TPR-like_helical_dom_sf"/>
</dbReference>
<feature type="repeat" description="TPR" evidence="3">
    <location>
        <begin position="673"/>
        <end position="706"/>
    </location>
</feature>
<dbReference type="PANTHER" id="PTHR12558">
    <property type="entry name" value="CELL DIVISION CYCLE 16,23,27"/>
    <property type="match status" value="1"/>
</dbReference>
<feature type="repeat" description="TPR" evidence="3">
    <location>
        <begin position="127"/>
        <end position="160"/>
    </location>
</feature>
<feature type="region of interest" description="Disordered" evidence="4">
    <location>
        <begin position="264"/>
        <end position="394"/>
    </location>
</feature>
<proteinExistence type="inferred from homology"/>
<dbReference type="GO" id="GO:0005680">
    <property type="term" value="C:anaphase-promoting complex"/>
    <property type="evidence" value="ECO:0007669"/>
    <property type="project" value="UniProtKB-ARBA"/>
</dbReference>
<dbReference type="Proteomes" id="UP000310108">
    <property type="component" value="Unassembled WGS sequence"/>
</dbReference>
<evidence type="ECO:0000256" key="3">
    <source>
        <dbReference type="PROSITE-ProRule" id="PRU00339"/>
    </source>
</evidence>
<reference evidence="5 6" key="1">
    <citation type="journal article" date="2019" name="PLoS ONE">
        <title>Comparative genome analysis indicates high evolutionary potential of pathogenicity genes in Colletotrichum tanaceti.</title>
        <authorList>
            <person name="Lelwala R.V."/>
            <person name="Korhonen P.K."/>
            <person name="Young N.D."/>
            <person name="Scott J.B."/>
            <person name="Ades P.A."/>
            <person name="Gasser R.B."/>
            <person name="Taylor P.W.J."/>
        </authorList>
    </citation>
    <scope>NUCLEOTIDE SEQUENCE [LARGE SCALE GENOMIC DNA]</scope>
    <source>
        <strain evidence="5">BRIP57314</strain>
    </source>
</reference>
<evidence type="ECO:0000256" key="4">
    <source>
        <dbReference type="SAM" id="MobiDB-lite"/>
    </source>
</evidence>
<keyword evidence="1 3" id="KW-0802">TPR repeat</keyword>
<dbReference type="OrthoDB" id="329563at2759"/>
<dbReference type="PANTHER" id="PTHR12558:SF13">
    <property type="entry name" value="CELL DIVISION CYCLE PROTEIN 27 HOMOLOG"/>
    <property type="match status" value="1"/>
</dbReference>
<feature type="compositionally biased region" description="Polar residues" evidence="4">
    <location>
        <begin position="345"/>
        <end position="363"/>
    </location>
</feature>
<name>A0A4U6XFN1_9PEZI</name>
<evidence type="ECO:0000256" key="2">
    <source>
        <dbReference type="ARBA" id="ARBA00038210"/>
    </source>
</evidence>
<comment type="similarity">
    <text evidence="2">Belongs to the APC3/CDC27 family.</text>
</comment>
<dbReference type="STRING" id="1306861.A0A4U6XFN1"/>
<accession>A0A4U6XFN1</accession>
<dbReference type="GO" id="GO:0031145">
    <property type="term" value="P:anaphase-promoting complex-dependent catabolic process"/>
    <property type="evidence" value="ECO:0007669"/>
    <property type="project" value="TreeGrafter"/>
</dbReference>
<keyword evidence="6" id="KW-1185">Reference proteome</keyword>
<dbReference type="Gene3D" id="1.25.40.10">
    <property type="entry name" value="Tetratricopeptide repeat domain"/>
    <property type="match status" value="4"/>
</dbReference>
<dbReference type="EMBL" id="PJEX01000158">
    <property type="protein sequence ID" value="TKW54042.1"/>
    <property type="molecule type" value="Genomic_DNA"/>
</dbReference>
<comment type="caution">
    <text evidence="5">The sequence shown here is derived from an EMBL/GenBank/DDBJ whole genome shotgun (WGS) entry which is preliminary data.</text>
</comment>
<organism evidence="5 6">
    <name type="scientific">Colletotrichum tanaceti</name>
    <dbReference type="NCBI Taxonomy" id="1306861"/>
    <lineage>
        <taxon>Eukaryota</taxon>
        <taxon>Fungi</taxon>
        <taxon>Dikarya</taxon>
        <taxon>Ascomycota</taxon>
        <taxon>Pezizomycotina</taxon>
        <taxon>Sordariomycetes</taxon>
        <taxon>Hypocreomycetidae</taxon>
        <taxon>Glomerellales</taxon>
        <taxon>Glomerellaceae</taxon>
        <taxon>Colletotrichum</taxon>
        <taxon>Colletotrichum destructivum species complex</taxon>
    </lineage>
</organism>
<feature type="repeat" description="TPR" evidence="3">
    <location>
        <begin position="605"/>
        <end position="638"/>
    </location>
</feature>
<sequence length="831" mass="92571">MAPTSAAITGLLRQVVYYHVDNNAYENALFFAERLSAQDPKSSESAHLLSLCHLRLGDHRTAFEVSRPSASRGSNLGAAWVFAHACMKMERYKDGINALEKTREKWVGKMNLGKHTTSTRSFYPDEAAVLCLLGKLYRAYDDKRRAIECFENAVRVNPFMWDAFQALCDMGVKLRVPNIFQATGPLIHSFESEVGTPSYDSKDGTANSFEPKRPSVRPAMDSSDPFNLHRSSTYQDMPYSANMFSAEAEENDFMSKITAARSRLAPPATSNGDLDLLETPTGPVSMPEVPTVRSTLGAAEPPQAPPRRTRTAQAVDPGFLEAPPKMSYKLGGAKRSTRSQDKEQPQSVELHSDTGTGTGTLRSTVAPAERKRTVSGHPVSRQLSEEASAPTQRRSARLNMFNKPSIMKSNSGAATIGATAGRELKKARPQISRIMRPGSSGSSVGRVVSGNRKPVEDNGMDVDHAESARVRDSHAVQHVAPKTAPPEPENVRIEEALRWVMELMKKFASGYYSFKAFRCQEALQTYALLPRSQQDTPWVLAQMGRAHHEQAAYQDAEKYFRKLRVLAPTRMEDMEIYSTILWHLKRETDLSFLAHELVDADWTSPQAWCALGNAWSLAREHELALRCFKRATQLNPKFAYAFTLQGHEHVANEEYEKALGAFRKAVAADRRHYNAYYGIGQVFEKLGNHEKAYVHFHTASDINPNNAVLICRIGVILEGQKQMMAALQFYSKATDLAPRATVVRYKKARALMSLGKIDLAEKELLILKDTAPNEAMVHFLLGKLYRNINEKQMAVRAFSNALALDPKASQSIKDAIESLEDDMGIEDSMMT</sequence>
<evidence type="ECO:0000313" key="6">
    <source>
        <dbReference type="Proteomes" id="UP000310108"/>
    </source>
</evidence>
<dbReference type="SUPFAM" id="SSF48452">
    <property type="entry name" value="TPR-like"/>
    <property type="match status" value="2"/>
</dbReference>
<dbReference type="GO" id="GO:0005737">
    <property type="term" value="C:cytoplasm"/>
    <property type="evidence" value="ECO:0007669"/>
    <property type="project" value="TreeGrafter"/>
</dbReference>
<dbReference type="SMART" id="SM00028">
    <property type="entry name" value="TPR"/>
    <property type="match status" value="8"/>
</dbReference>
<dbReference type="Pfam" id="PF13432">
    <property type="entry name" value="TPR_16"/>
    <property type="match status" value="2"/>
</dbReference>
<feature type="region of interest" description="Disordered" evidence="4">
    <location>
        <begin position="434"/>
        <end position="459"/>
    </location>
</feature>
<feature type="repeat" description="TPR" evidence="3">
    <location>
        <begin position="537"/>
        <end position="570"/>
    </location>
</feature>
<feature type="repeat" description="TPR" evidence="3">
    <location>
        <begin position="775"/>
        <end position="808"/>
    </location>
</feature>
<feature type="region of interest" description="Disordered" evidence="4">
    <location>
        <begin position="469"/>
        <end position="488"/>
    </location>
</feature>
<feature type="compositionally biased region" description="Low complexity" evidence="4">
    <location>
        <begin position="438"/>
        <end position="450"/>
    </location>
</feature>
<gene>
    <name evidence="5" type="primary">bimA</name>
    <name evidence="5" type="ORF">CTA1_8075</name>
</gene>
<dbReference type="Pfam" id="PF13181">
    <property type="entry name" value="TPR_8"/>
    <property type="match status" value="1"/>
</dbReference>
<dbReference type="PROSITE" id="PS50005">
    <property type="entry name" value="TPR"/>
    <property type="match status" value="6"/>
</dbReference>
<evidence type="ECO:0000256" key="1">
    <source>
        <dbReference type="ARBA" id="ARBA00022803"/>
    </source>
</evidence>